<gene>
    <name evidence="1" type="ORF">OLMES_0764</name>
</gene>
<evidence type="ECO:0000313" key="2">
    <source>
        <dbReference type="Proteomes" id="UP000196027"/>
    </source>
</evidence>
<evidence type="ECO:0000313" key="1">
    <source>
        <dbReference type="EMBL" id="ARU54856.1"/>
    </source>
</evidence>
<proteinExistence type="predicted"/>
<dbReference type="Gene3D" id="3.40.50.1820">
    <property type="entry name" value="alpha/beta hydrolase"/>
    <property type="match status" value="1"/>
</dbReference>
<sequence length="200" mass="22384">MCPVPCSLLYVHGFKSSSHSYKARNLRCGLRNYSRDVGFDVPDLPYTPAEAIGLLTELIETRLSSGGHLALVGSSLGAFYALYLANHFDLRSVLINPALRPDLLLPAYLGENTNLYTGEVFVLHEEHIDQLRALRVHQVRSPDRHLVLTQSGDQTLDYREALSIMSNSPAWIQYGGSHDFDDFTKVHRAIFSFLKLPALV</sequence>
<protein>
    <submittedName>
        <fullName evidence="1">Putative esterase</fullName>
    </submittedName>
</protein>
<dbReference type="AlphaFoldDB" id="A0A1Y0I4Z9"/>
<dbReference type="SUPFAM" id="SSF53474">
    <property type="entry name" value="alpha/beta-Hydrolases"/>
    <property type="match status" value="1"/>
</dbReference>
<dbReference type="Pfam" id="PF05728">
    <property type="entry name" value="UPF0227"/>
    <property type="match status" value="1"/>
</dbReference>
<accession>A0A1Y0I4Z9</accession>
<dbReference type="PANTHER" id="PTHR35602">
    <property type="entry name" value="ESTERASE YQIA-RELATED"/>
    <property type="match status" value="1"/>
</dbReference>
<dbReference type="Proteomes" id="UP000196027">
    <property type="component" value="Chromosome"/>
</dbReference>
<dbReference type="OrthoDB" id="9814831at2"/>
<dbReference type="PANTHER" id="PTHR35602:SF3">
    <property type="entry name" value="ESTERASE YQIA"/>
    <property type="match status" value="1"/>
</dbReference>
<dbReference type="RefSeq" id="WP_087460020.1">
    <property type="nucleotide sequence ID" value="NZ_CP021425.1"/>
</dbReference>
<dbReference type="InterPro" id="IPR029058">
    <property type="entry name" value="AB_hydrolase_fold"/>
</dbReference>
<dbReference type="InterPro" id="IPR008886">
    <property type="entry name" value="UPF0227/Esterase_YqiA"/>
</dbReference>
<reference evidence="1 2" key="1">
    <citation type="submission" date="2017-05" db="EMBL/GenBank/DDBJ databases">
        <title>Genomic insights into alkan degradation activity of Oleiphilus messinensis.</title>
        <authorList>
            <person name="Kozyavkin S.A."/>
            <person name="Slesarev A.I."/>
            <person name="Golyshin P.N."/>
            <person name="Korzhenkov A."/>
            <person name="Golyshina O.N."/>
            <person name="Toshchakov S.V."/>
        </authorList>
    </citation>
    <scope>NUCLEOTIDE SEQUENCE [LARGE SCALE GENOMIC DNA]</scope>
    <source>
        <strain evidence="1 2">ME102</strain>
    </source>
</reference>
<keyword evidence="2" id="KW-1185">Reference proteome</keyword>
<name>A0A1Y0I4Z9_9GAMM</name>
<dbReference type="KEGG" id="ome:OLMES_0764"/>
<dbReference type="EMBL" id="CP021425">
    <property type="protein sequence ID" value="ARU54856.1"/>
    <property type="molecule type" value="Genomic_DNA"/>
</dbReference>
<organism evidence="1 2">
    <name type="scientific">Oleiphilus messinensis</name>
    <dbReference type="NCBI Taxonomy" id="141451"/>
    <lineage>
        <taxon>Bacteria</taxon>
        <taxon>Pseudomonadati</taxon>
        <taxon>Pseudomonadota</taxon>
        <taxon>Gammaproteobacteria</taxon>
        <taxon>Oceanospirillales</taxon>
        <taxon>Oleiphilaceae</taxon>
        <taxon>Oleiphilus</taxon>
    </lineage>
</organism>